<keyword evidence="2" id="KW-1185">Reference proteome</keyword>
<gene>
    <name evidence="1" type="ORF">ACI1P1_05915</name>
</gene>
<comment type="caution">
    <text evidence="1">The sequence shown here is derived from an EMBL/GenBank/DDBJ whole genome shotgun (WGS) entry which is preliminary data.</text>
</comment>
<name>A0ACC7P0K2_9BACL</name>
<evidence type="ECO:0000313" key="1">
    <source>
        <dbReference type="EMBL" id="MFM9327837.1"/>
    </source>
</evidence>
<keyword evidence="1" id="KW-0378">Hydrolase</keyword>
<sequence>MQKQNIIFNLDDTLIECNKYFHLVNEQYAALMKEWFPGIPSDTVKAKQVEYDLAVVDKNGLTVDHVPQSFMSAYGYFCKETRRNPREEEVNRLEKLGYSVFTMPVEPLPHMYETLEELKKAGHELYLHTGGEEKNQWRKISQLQLAAYFDNRVFISKHKDVEALAKIMDKMDFDPTITWMVGNSLRTDIIPGLEQGIHVIYIPAPNEWHYNVVDITVKPKGAFLTLSSLNQVPEAIHGYVGEHGPTGLRAAISGDAGETWPGAPTT</sequence>
<proteinExistence type="predicted"/>
<accession>A0ACC7P0K2</accession>
<organism evidence="1 2">
    <name type="scientific">Paenibacillus mesotrionivorans</name>
    <dbReference type="NCBI Taxonomy" id="3160968"/>
    <lineage>
        <taxon>Bacteria</taxon>
        <taxon>Bacillati</taxon>
        <taxon>Bacillota</taxon>
        <taxon>Bacilli</taxon>
        <taxon>Bacillales</taxon>
        <taxon>Paenibacillaceae</taxon>
        <taxon>Paenibacillus</taxon>
    </lineage>
</organism>
<reference evidence="1" key="1">
    <citation type="submission" date="2024-12" db="EMBL/GenBank/DDBJ databases">
        <authorList>
            <person name="Wu N."/>
        </authorList>
    </citation>
    <scope>NUCLEOTIDE SEQUENCE</scope>
    <source>
        <strain evidence="1">P15</strain>
    </source>
</reference>
<evidence type="ECO:0000313" key="2">
    <source>
        <dbReference type="Proteomes" id="UP001631969"/>
    </source>
</evidence>
<protein>
    <submittedName>
        <fullName evidence="1">HAD family hydrolase</fullName>
    </submittedName>
</protein>
<dbReference type="Proteomes" id="UP001631969">
    <property type="component" value="Unassembled WGS sequence"/>
</dbReference>
<dbReference type="EMBL" id="JBJURJ010000003">
    <property type="protein sequence ID" value="MFM9327837.1"/>
    <property type="molecule type" value="Genomic_DNA"/>
</dbReference>